<dbReference type="Proteomes" id="UP000664414">
    <property type="component" value="Unassembled WGS sequence"/>
</dbReference>
<dbReference type="AlphaFoldDB" id="A0A8J7TUI1"/>
<gene>
    <name evidence="5" type="ORF">J0H12_02535</name>
</gene>
<dbReference type="PANTHER" id="PTHR14224">
    <property type="entry name" value="SIMILAR TO PREFERENTIALLY EXPRESSED ANTIGEN IN MELANOMA-LIKE 3"/>
    <property type="match status" value="1"/>
</dbReference>
<dbReference type="InterPro" id="IPR032675">
    <property type="entry name" value="LRR_dom_sf"/>
</dbReference>
<dbReference type="InterPro" id="IPR001611">
    <property type="entry name" value="Leu-rich_rpt"/>
</dbReference>
<dbReference type="InterPro" id="IPR050694">
    <property type="entry name" value="LRRC14/PRAME"/>
</dbReference>
<keyword evidence="4" id="KW-0732">Signal</keyword>
<evidence type="ECO:0000313" key="6">
    <source>
        <dbReference type="Proteomes" id="UP000664414"/>
    </source>
</evidence>
<dbReference type="EMBL" id="JAFKGL010000013">
    <property type="protein sequence ID" value="MBN9412791.1"/>
    <property type="molecule type" value="Genomic_DNA"/>
</dbReference>
<accession>A0A8J7TUI1</accession>
<dbReference type="PROSITE" id="PS51450">
    <property type="entry name" value="LRR"/>
    <property type="match status" value="1"/>
</dbReference>
<keyword evidence="3" id="KW-0677">Repeat</keyword>
<name>A0A8J7TUI1_9PROT</name>
<organism evidence="5 6">
    <name type="scientific">Candidatus Paracaedimonas acanthamoebae</name>
    <dbReference type="NCBI Taxonomy" id="244581"/>
    <lineage>
        <taxon>Bacteria</taxon>
        <taxon>Pseudomonadati</taxon>
        <taxon>Pseudomonadota</taxon>
        <taxon>Alphaproteobacteria</taxon>
        <taxon>Holosporales</taxon>
        <taxon>Caedimonadaceae</taxon>
        <taxon>Candidatus Paracaedimonas</taxon>
    </lineage>
</organism>
<evidence type="ECO:0000313" key="5">
    <source>
        <dbReference type="EMBL" id="MBN9412791.1"/>
    </source>
</evidence>
<feature type="chain" id="PRO_5035222305" description="Leucine-rich repeat-containing protein 14" evidence="4">
    <location>
        <begin position="21"/>
        <end position="416"/>
    </location>
</feature>
<evidence type="ECO:0000256" key="3">
    <source>
        <dbReference type="ARBA" id="ARBA00022737"/>
    </source>
</evidence>
<evidence type="ECO:0000256" key="4">
    <source>
        <dbReference type="SAM" id="SignalP"/>
    </source>
</evidence>
<proteinExistence type="inferred from homology"/>
<dbReference type="Gene3D" id="3.80.10.10">
    <property type="entry name" value="Ribonuclease Inhibitor"/>
    <property type="match status" value="2"/>
</dbReference>
<protein>
    <recommendedName>
        <fullName evidence="2">Leucine-rich repeat-containing protein 14</fullName>
    </recommendedName>
</protein>
<dbReference type="PROSITE" id="PS51257">
    <property type="entry name" value="PROKAR_LIPOPROTEIN"/>
    <property type="match status" value="1"/>
</dbReference>
<evidence type="ECO:0000256" key="1">
    <source>
        <dbReference type="ARBA" id="ARBA00009552"/>
    </source>
</evidence>
<feature type="signal peptide" evidence="4">
    <location>
        <begin position="1"/>
        <end position="20"/>
    </location>
</feature>
<comment type="similarity">
    <text evidence="1">Belongs to the PRAME family. LRRC14 subfamily.</text>
</comment>
<dbReference type="SUPFAM" id="SSF52047">
    <property type="entry name" value="RNI-like"/>
    <property type="match status" value="1"/>
</dbReference>
<sequence length="416" mass="46746">MKKLVATLCSLLISTTIACASDLSHSPDEELPKYNLCLTTPPSGNRIYFGIDVKTHSLSWGQRMQDLDELNSLHIFSGQNLTFTKFVEVLPKLSKYTNFSILRLEQLTYDFKFIPHAETFQALELALRKFSNLKKLVIDNNHLDQRIIRILAPTLPDTLEELDLSGNTIDPEELLSLLSSDLPSSLRTLKLPNAPLKSLILRFTSNAPQDLLSKLPSGLHVLDLGTTEFNDIEIQNLPQFTNLTTLRLTYSGKNKELAQLISPLSHLRELDLASEKDTQNMDAVMQALPISLQTLKLENWLDEKQTESLIQSIPNDLTALYLRGLKIGDPAMESLISIFSHKIKSLGVTDCFAYNDKRVLQILISAVAVSENFPQLQELKVRYSNDLTPTDTKNLINQLKLNTTLQDLSLSNSSEI</sequence>
<comment type="caution">
    <text evidence="5">The sequence shown here is derived from an EMBL/GenBank/DDBJ whole genome shotgun (WGS) entry which is preliminary data.</text>
</comment>
<evidence type="ECO:0000256" key="2">
    <source>
        <dbReference type="ARBA" id="ARBA00014228"/>
    </source>
</evidence>
<reference evidence="5" key="1">
    <citation type="submission" date="2021-02" db="EMBL/GenBank/DDBJ databases">
        <title>Thiocyanate and organic carbon inputs drive convergent selection for specific autotrophic Afipia and Thiobacillus strains within complex microbiomes.</title>
        <authorList>
            <person name="Huddy R.J."/>
            <person name="Sachdeva R."/>
            <person name="Kadzinga F."/>
            <person name="Kantor R.S."/>
            <person name="Harrison S.T.L."/>
            <person name="Banfield J.F."/>
        </authorList>
    </citation>
    <scope>NUCLEOTIDE SEQUENCE</scope>
    <source>
        <strain evidence="5">SCN18_10_11_15_R4_P_38_20</strain>
    </source>
</reference>